<proteinExistence type="predicted"/>
<gene>
    <name evidence="1" type="ORF">FNV43_RR08483</name>
</gene>
<dbReference type="OrthoDB" id="1293907at2759"/>
<dbReference type="EMBL" id="VOIH02000004">
    <property type="protein sequence ID" value="KAF3447779.1"/>
    <property type="molecule type" value="Genomic_DNA"/>
</dbReference>
<comment type="caution">
    <text evidence="1">The sequence shown here is derived from an EMBL/GenBank/DDBJ whole genome shotgun (WGS) entry which is preliminary data.</text>
</comment>
<reference evidence="1" key="1">
    <citation type="submission" date="2020-03" db="EMBL/GenBank/DDBJ databases">
        <title>A high-quality chromosome-level genome assembly of a woody plant with both climbing and erect habits, Rhamnella rubrinervis.</title>
        <authorList>
            <person name="Lu Z."/>
            <person name="Yang Y."/>
            <person name="Zhu X."/>
            <person name="Sun Y."/>
        </authorList>
    </citation>
    <scope>NUCLEOTIDE SEQUENCE</scope>
    <source>
        <strain evidence="1">BYM</strain>
        <tissue evidence="1">Leaf</tissue>
    </source>
</reference>
<accession>A0A8K0H998</accession>
<keyword evidence="2" id="KW-1185">Reference proteome</keyword>
<protein>
    <submittedName>
        <fullName evidence="1">Uncharacterized protein</fullName>
    </submittedName>
</protein>
<organism evidence="1 2">
    <name type="scientific">Rhamnella rubrinervis</name>
    <dbReference type="NCBI Taxonomy" id="2594499"/>
    <lineage>
        <taxon>Eukaryota</taxon>
        <taxon>Viridiplantae</taxon>
        <taxon>Streptophyta</taxon>
        <taxon>Embryophyta</taxon>
        <taxon>Tracheophyta</taxon>
        <taxon>Spermatophyta</taxon>
        <taxon>Magnoliopsida</taxon>
        <taxon>eudicotyledons</taxon>
        <taxon>Gunneridae</taxon>
        <taxon>Pentapetalae</taxon>
        <taxon>rosids</taxon>
        <taxon>fabids</taxon>
        <taxon>Rosales</taxon>
        <taxon>Rhamnaceae</taxon>
        <taxon>rhamnoid group</taxon>
        <taxon>Rhamneae</taxon>
        <taxon>Rhamnella</taxon>
    </lineage>
</organism>
<dbReference type="Proteomes" id="UP000796880">
    <property type="component" value="Unassembled WGS sequence"/>
</dbReference>
<sequence length="363" mass="40004">MASDIVFLKDEKLRQLATVIRGHEVENLKNLYFKSVGEQAKYLRICNSNQVSVETILNACGDLVSEYKDDTVRAPIGALILSYVEVCLNNALQIFTNYTLRRTYLDKITTHVDNLIKDLNDLNTSNPIDVATLTNQIQHYKEAVTNFTEMSVNSRASQEFSKNLRESGIEFQTLVKRYQASLGFDGPFEYLKDEQKLLVYDAIIEASGRGKVLNHKILNAIALPRSSSSSIESKDMSIKDAGMLLYNAAHITWDVYTSDHPIQTAMRDAVKQVASKGGAVLKEIVKAAIVTGLEGIEATSLFVTGIGFVVGILGSYILGEIAGDIFDLIFGSGGTKPLPNEGFIFYVAEMPNGKDLAKQIANK</sequence>
<dbReference type="AlphaFoldDB" id="A0A8K0H998"/>
<name>A0A8K0H998_9ROSA</name>
<evidence type="ECO:0000313" key="2">
    <source>
        <dbReference type="Proteomes" id="UP000796880"/>
    </source>
</evidence>
<evidence type="ECO:0000313" key="1">
    <source>
        <dbReference type="EMBL" id="KAF3447779.1"/>
    </source>
</evidence>